<reference evidence="2 3" key="1">
    <citation type="submission" date="2021-01" db="EMBL/GenBank/DDBJ databases">
        <title>Actinoplanes sp. nov. LDG1-06 isolated from lichen.</title>
        <authorList>
            <person name="Saeng-In P."/>
            <person name="Phongsopitanun W."/>
            <person name="Kanchanasin P."/>
            <person name="Yuki M."/>
            <person name="Kudo T."/>
            <person name="Ohkuma M."/>
            <person name="Tanasupawat S."/>
        </authorList>
    </citation>
    <scope>NUCLEOTIDE SEQUENCE [LARGE SCALE GENOMIC DNA]</scope>
    <source>
        <strain evidence="2 3">LDG1-06</strain>
    </source>
</reference>
<dbReference type="PANTHER" id="PTHR40111:SF1">
    <property type="entry name" value="CEPHALOSPORIN-C DEACETYLASE"/>
    <property type="match status" value="1"/>
</dbReference>
<dbReference type="SUPFAM" id="SSF53474">
    <property type="entry name" value="alpha/beta-Hydrolases"/>
    <property type="match status" value="1"/>
</dbReference>
<dbReference type="PANTHER" id="PTHR40111">
    <property type="entry name" value="CEPHALOSPORIN-C DEACETYLASE"/>
    <property type="match status" value="1"/>
</dbReference>
<evidence type="ECO:0000313" key="3">
    <source>
        <dbReference type="Proteomes" id="UP000632138"/>
    </source>
</evidence>
<accession>A0ABS2A4Y1</accession>
<dbReference type="Pfam" id="PF05448">
    <property type="entry name" value="AXE1"/>
    <property type="match status" value="1"/>
</dbReference>
<feature type="domain" description="Acetyl xylan esterase" evidence="1">
    <location>
        <begin position="17"/>
        <end position="331"/>
    </location>
</feature>
<keyword evidence="3" id="KW-1185">Reference proteome</keyword>
<dbReference type="EMBL" id="JAENHP010000001">
    <property type="protein sequence ID" value="MBM2614898.1"/>
    <property type="molecule type" value="Genomic_DNA"/>
</dbReference>
<dbReference type="InterPro" id="IPR008391">
    <property type="entry name" value="AXE1_dom"/>
</dbReference>
<name>A0ABS2A4Y1_9ACTN</name>
<evidence type="ECO:0000313" key="2">
    <source>
        <dbReference type="EMBL" id="MBM2614898.1"/>
    </source>
</evidence>
<dbReference type="Gene3D" id="3.40.50.1820">
    <property type="entry name" value="alpha/beta hydrolase"/>
    <property type="match status" value="1"/>
</dbReference>
<proteinExistence type="predicted"/>
<evidence type="ECO:0000259" key="1">
    <source>
        <dbReference type="Pfam" id="PF05448"/>
    </source>
</evidence>
<dbReference type="InterPro" id="IPR039069">
    <property type="entry name" value="CE7"/>
</dbReference>
<gene>
    <name evidence="2" type="ORF">JIG36_04915</name>
</gene>
<dbReference type="InterPro" id="IPR029058">
    <property type="entry name" value="AB_hydrolase_fold"/>
</dbReference>
<protein>
    <submittedName>
        <fullName evidence="2">Acetylxylan esterase</fullName>
    </submittedName>
</protein>
<comment type="caution">
    <text evidence="2">The sequence shown here is derived from an EMBL/GenBank/DDBJ whole genome shotgun (WGS) entry which is preliminary data.</text>
</comment>
<sequence length="337" mass="36537">MRGITSCRPREGTIDLLTDLSEDQLATYRSTQTAPDGFDEFWAETLAEAAKHDIDVRLSEVETGLETISTYDVRFRGFSGQEVAAWLRVPAHATGPLPAVVQYVGYGGGRGHALENLLWASAGFAHLQMDTRGQGSGWSLGVTADEAPAQPQVPGVMTRGILDPATYYYRRMFTDAVRAVDAARSLDTVDSSRVAVVGGSQGGGNALAVAGLRSDLAAVVAFVPFLSDFPRALRVTESYPYKEIIDYLVVHRPDVEAVHRTLQFFDGVNFAARATAPALFSAALRDTVCPPSTVFGSFHEYGGEKEIEVWPYNGHEGGGIFDEERALRFLRGRLGDA</sequence>
<dbReference type="Proteomes" id="UP000632138">
    <property type="component" value="Unassembled WGS sequence"/>
</dbReference>
<organism evidence="2 3">
    <name type="scientific">Paractinoplanes ovalisporus</name>
    <dbReference type="NCBI Taxonomy" id="2810368"/>
    <lineage>
        <taxon>Bacteria</taxon>
        <taxon>Bacillati</taxon>
        <taxon>Actinomycetota</taxon>
        <taxon>Actinomycetes</taxon>
        <taxon>Micromonosporales</taxon>
        <taxon>Micromonosporaceae</taxon>
        <taxon>Paractinoplanes</taxon>
    </lineage>
</organism>